<evidence type="ECO:0000313" key="2">
    <source>
        <dbReference type="Proteomes" id="UP000003781"/>
    </source>
</evidence>
<dbReference type="eggNOG" id="COG5433">
    <property type="taxonomic scope" value="Bacteria"/>
</dbReference>
<protein>
    <recommendedName>
        <fullName evidence="3">Transposase</fullName>
    </recommendedName>
</protein>
<reference evidence="1 2" key="1">
    <citation type="submission" date="2007-03" db="EMBL/GenBank/DDBJ databases">
        <authorList>
            <person name="Stal L."/>
            <person name="Ferriera S."/>
            <person name="Johnson J."/>
            <person name="Kravitz S."/>
            <person name="Beeson K."/>
            <person name="Sutton G."/>
            <person name="Rogers Y.-H."/>
            <person name="Friedman R."/>
            <person name="Frazier M."/>
            <person name="Venter J.C."/>
        </authorList>
    </citation>
    <scope>NUCLEOTIDE SEQUENCE [LARGE SCALE GENOMIC DNA]</scope>
    <source>
        <strain evidence="1 2">CCY0110</strain>
    </source>
</reference>
<sequence>MHKDNAPENLARLRQISLNLLSQEKTDKIGVANKRLKAAWDNKYLAKVLGI</sequence>
<name>A3IU75_9CHRO</name>
<proteinExistence type="predicted"/>
<accession>A3IU75</accession>
<evidence type="ECO:0000313" key="1">
    <source>
        <dbReference type="EMBL" id="EAZ89949.1"/>
    </source>
</evidence>
<dbReference type="EMBL" id="AAXW01000033">
    <property type="protein sequence ID" value="EAZ89949.1"/>
    <property type="molecule type" value="Genomic_DNA"/>
</dbReference>
<dbReference type="Proteomes" id="UP000003781">
    <property type="component" value="Unassembled WGS sequence"/>
</dbReference>
<comment type="caution">
    <text evidence="1">The sequence shown here is derived from an EMBL/GenBank/DDBJ whole genome shotgun (WGS) entry which is preliminary data.</text>
</comment>
<evidence type="ECO:0008006" key="3">
    <source>
        <dbReference type="Google" id="ProtNLM"/>
    </source>
</evidence>
<keyword evidence="2" id="KW-1185">Reference proteome</keyword>
<organism evidence="1 2">
    <name type="scientific">Crocosphaera chwakensis CCY0110</name>
    <dbReference type="NCBI Taxonomy" id="391612"/>
    <lineage>
        <taxon>Bacteria</taxon>
        <taxon>Bacillati</taxon>
        <taxon>Cyanobacteriota</taxon>
        <taxon>Cyanophyceae</taxon>
        <taxon>Oscillatoriophycideae</taxon>
        <taxon>Chroococcales</taxon>
        <taxon>Aphanothecaceae</taxon>
        <taxon>Crocosphaera</taxon>
        <taxon>Crocosphaera chwakensis</taxon>
    </lineage>
</organism>
<gene>
    <name evidence="1" type="ORF">CY0110_07129</name>
</gene>
<dbReference type="AlphaFoldDB" id="A3IU75"/>